<name>A0A2A6C9B2_PRIPA</name>
<evidence type="ECO:0000313" key="3">
    <source>
        <dbReference type="Proteomes" id="UP000005239"/>
    </source>
</evidence>
<dbReference type="AlphaFoldDB" id="A0A2A6C9B2"/>
<sequence>MHSTVLFVPDAAGFDELPLDSTSSGPMPTSDMPNVPSAKIKDQKSEIKDHSPSYLVVRCR</sequence>
<reference evidence="3" key="1">
    <citation type="journal article" date="2008" name="Nat. Genet.">
        <title>The Pristionchus pacificus genome provides a unique perspective on nematode lifestyle and parasitism.</title>
        <authorList>
            <person name="Dieterich C."/>
            <person name="Clifton S.W."/>
            <person name="Schuster L.N."/>
            <person name="Chinwalla A."/>
            <person name="Delehaunty K."/>
            <person name="Dinkelacker I."/>
            <person name="Fulton L."/>
            <person name="Fulton R."/>
            <person name="Godfrey J."/>
            <person name="Minx P."/>
            <person name="Mitreva M."/>
            <person name="Roeseler W."/>
            <person name="Tian H."/>
            <person name="Witte H."/>
            <person name="Yang S.P."/>
            <person name="Wilson R.K."/>
            <person name="Sommer R.J."/>
        </authorList>
    </citation>
    <scope>NUCLEOTIDE SEQUENCE [LARGE SCALE GENOMIC DNA]</scope>
    <source>
        <strain evidence="3">PS312</strain>
    </source>
</reference>
<evidence type="ECO:0000256" key="1">
    <source>
        <dbReference type="SAM" id="MobiDB-lite"/>
    </source>
</evidence>
<protein>
    <submittedName>
        <fullName evidence="2">Uncharacterized protein</fullName>
    </submittedName>
</protein>
<accession>A0A8R1UYZ6</accession>
<dbReference type="EnsemblMetazoa" id="PPA43738.1">
    <property type="protein sequence ID" value="PPA43738.1"/>
    <property type="gene ID" value="WBGene00282107"/>
</dbReference>
<organism evidence="2 3">
    <name type="scientific">Pristionchus pacificus</name>
    <name type="common">Parasitic nematode worm</name>
    <dbReference type="NCBI Taxonomy" id="54126"/>
    <lineage>
        <taxon>Eukaryota</taxon>
        <taxon>Metazoa</taxon>
        <taxon>Ecdysozoa</taxon>
        <taxon>Nematoda</taxon>
        <taxon>Chromadorea</taxon>
        <taxon>Rhabditida</taxon>
        <taxon>Rhabditina</taxon>
        <taxon>Diplogasteromorpha</taxon>
        <taxon>Diplogasteroidea</taxon>
        <taxon>Neodiplogasteridae</taxon>
        <taxon>Pristionchus</taxon>
    </lineage>
</organism>
<proteinExistence type="predicted"/>
<dbReference type="Proteomes" id="UP000005239">
    <property type="component" value="Unassembled WGS sequence"/>
</dbReference>
<gene>
    <name evidence="2" type="primary">WBGene00282107</name>
</gene>
<feature type="region of interest" description="Disordered" evidence="1">
    <location>
        <begin position="1"/>
        <end position="52"/>
    </location>
</feature>
<feature type="compositionally biased region" description="Basic and acidic residues" evidence="1">
    <location>
        <begin position="39"/>
        <end position="51"/>
    </location>
</feature>
<evidence type="ECO:0000313" key="2">
    <source>
        <dbReference type="EnsemblMetazoa" id="PPA43738.1"/>
    </source>
</evidence>
<accession>A0A2A6C9B2</accession>
<keyword evidence="3" id="KW-1185">Reference proteome</keyword>
<reference evidence="2" key="2">
    <citation type="submission" date="2022-06" db="UniProtKB">
        <authorList>
            <consortium name="EnsemblMetazoa"/>
        </authorList>
    </citation>
    <scope>IDENTIFICATION</scope>
    <source>
        <strain evidence="2">PS312</strain>
    </source>
</reference>